<keyword evidence="3" id="KW-1185">Reference proteome</keyword>
<dbReference type="SUPFAM" id="SSF56112">
    <property type="entry name" value="Protein kinase-like (PK-like)"/>
    <property type="match status" value="1"/>
</dbReference>
<feature type="region of interest" description="Disordered" evidence="1">
    <location>
        <begin position="794"/>
        <end position="836"/>
    </location>
</feature>
<dbReference type="AlphaFoldDB" id="A0A0S4INH5"/>
<feature type="region of interest" description="Disordered" evidence="1">
    <location>
        <begin position="248"/>
        <end position="322"/>
    </location>
</feature>
<dbReference type="PANTHER" id="PTHR11909">
    <property type="entry name" value="CASEIN KINASE-RELATED"/>
    <property type="match status" value="1"/>
</dbReference>
<accession>A0A0S4INH5</accession>
<feature type="compositionally biased region" description="Low complexity" evidence="1">
    <location>
        <begin position="815"/>
        <end position="828"/>
    </location>
</feature>
<dbReference type="InterPro" id="IPR050235">
    <property type="entry name" value="CK1_Ser-Thr_kinase"/>
</dbReference>
<dbReference type="Gene3D" id="1.10.510.10">
    <property type="entry name" value="Transferase(Phosphotransferase) domain 1"/>
    <property type="match status" value="2"/>
</dbReference>
<dbReference type="InterPro" id="IPR011009">
    <property type="entry name" value="Kinase-like_dom_sf"/>
</dbReference>
<reference evidence="3" key="1">
    <citation type="submission" date="2015-09" db="EMBL/GenBank/DDBJ databases">
        <authorList>
            <consortium name="Pathogen Informatics"/>
        </authorList>
    </citation>
    <scope>NUCLEOTIDE SEQUENCE [LARGE SCALE GENOMIC DNA]</scope>
    <source>
        <strain evidence="3">Lake Konstanz</strain>
    </source>
</reference>
<dbReference type="OrthoDB" id="5800476at2759"/>
<protein>
    <submittedName>
        <fullName evidence="2">Casein kinase, putative</fullName>
    </submittedName>
</protein>
<feature type="compositionally biased region" description="Low complexity" evidence="1">
    <location>
        <begin position="304"/>
        <end position="321"/>
    </location>
</feature>
<feature type="region of interest" description="Disordered" evidence="1">
    <location>
        <begin position="56"/>
        <end position="80"/>
    </location>
</feature>
<organism evidence="2 3">
    <name type="scientific">Bodo saltans</name>
    <name type="common">Flagellated protozoan</name>
    <dbReference type="NCBI Taxonomy" id="75058"/>
    <lineage>
        <taxon>Eukaryota</taxon>
        <taxon>Discoba</taxon>
        <taxon>Euglenozoa</taxon>
        <taxon>Kinetoplastea</taxon>
        <taxon>Metakinetoplastina</taxon>
        <taxon>Eubodonida</taxon>
        <taxon>Bodonidae</taxon>
        <taxon>Bodo</taxon>
    </lineage>
</organism>
<evidence type="ECO:0000313" key="3">
    <source>
        <dbReference type="Proteomes" id="UP000051952"/>
    </source>
</evidence>
<dbReference type="GO" id="GO:0016301">
    <property type="term" value="F:kinase activity"/>
    <property type="evidence" value="ECO:0007669"/>
    <property type="project" value="UniProtKB-KW"/>
</dbReference>
<dbReference type="VEuPathDB" id="TriTrypDB:BSAL_57020"/>
<gene>
    <name evidence="2" type="ORF">BSAL_57020</name>
</gene>
<keyword evidence="2" id="KW-0418">Kinase</keyword>
<proteinExistence type="predicted"/>
<evidence type="ECO:0000256" key="1">
    <source>
        <dbReference type="SAM" id="MobiDB-lite"/>
    </source>
</evidence>
<dbReference type="EMBL" id="CYKH01000207">
    <property type="protein sequence ID" value="CUE88130.1"/>
    <property type="molecule type" value="Genomic_DNA"/>
</dbReference>
<feature type="compositionally biased region" description="Low complexity" evidence="1">
    <location>
        <begin position="253"/>
        <end position="264"/>
    </location>
</feature>
<evidence type="ECO:0000313" key="2">
    <source>
        <dbReference type="EMBL" id="CUE88130.1"/>
    </source>
</evidence>
<keyword evidence="2" id="KW-0808">Transferase</keyword>
<name>A0A0S4INH5_BODSA</name>
<feature type="compositionally biased region" description="Low complexity" evidence="1">
    <location>
        <begin position="56"/>
        <end position="65"/>
    </location>
</feature>
<sequence>MSAIKERRKGQPQRRVIAIDGNFVLERLLTLSAAQRVGPIGQNTVAWIPPTPESLLASSTKSSSAPQRKQPAAEGGGSISPAATEHLAASWQRDQNYNTMSWAHPLGESEDLAASTAPTAHTRSVEKTVSWTAIGSNTDEQSAGLTHVNTATFTNTNRTIGMSLGNSLLVSGSSSFGTGGGGAFANFLSMSLMQSSVIANVANNTNGVTASGLGYFTYHDEIEAGNMPIKAYLGRDCSSNERVIVWMQKLPRSTNQTSKTNNNKLRGDRSPQVDSSPLPQHHHHTQGRGTVPTVAAHHHHHRASTASSSHESAAASNPSSHKFGTTRGILHVMGTHIQALLRQKVLDVEDTAATSSPTAADPVTYIPGIPRLLYFDTEGDERFQCLVQPALGPTLLSLVRYCGGRLSLRTVLMLGIQLLELLKHCAECKSRGVEGGSTGTNGAGMTLNDISPSTLRFGASSVDHHVLYMSSFAHCAAVGSNGCLPPLAAPKPVLSSPAPPAPKYSTSASTAQSMRQIPIPPQNVTIPAAAVLSATAAEGNPMTPGLLGSSLLPPPTLVVDDASGGSGRSIAALFTADPLNISAVSHNSQFAVSQSSISPSHALSMLGSSFVSTVTTERCRLARENNLAFGSARFHLGMPLSLADDAESVAYVLVYCLTGSLPWLSNQFLIEREQHDVHHHQRGTSSSCSTASYVPSGAVMAQLERESEFLATHPQQQPALPPALSNSIRTTQRATVLSATPSATDLFARHLFRMKEQYACELLHSSSNGYGNHVNNSCCVLLAKAAAQEISNPMSVHSSVNPGAAASTHLNPPTASSASINNASSASRLRSESRCN</sequence>
<dbReference type="Proteomes" id="UP000051952">
    <property type="component" value="Unassembled WGS sequence"/>
</dbReference>